<feature type="transmembrane region" description="Helical" evidence="6">
    <location>
        <begin position="438"/>
        <end position="455"/>
    </location>
</feature>
<dbReference type="InterPro" id="IPR002293">
    <property type="entry name" value="AA/rel_permease1"/>
</dbReference>
<reference evidence="7 8" key="1">
    <citation type="submission" date="2020-08" db="EMBL/GenBank/DDBJ databases">
        <title>Sequencing the genomes of 1000 actinobacteria strains.</title>
        <authorList>
            <person name="Klenk H.-P."/>
        </authorList>
    </citation>
    <scope>NUCLEOTIDE SEQUENCE [LARGE SCALE GENOMIC DNA]</scope>
    <source>
        <strain evidence="7 8">DSM 44551</strain>
    </source>
</reference>
<feature type="transmembrane region" description="Helical" evidence="6">
    <location>
        <begin position="26"/>
        <end position="47"/>
    </location>
</feature>
<evidence type="ECO:0000313" key="8">
    <source>
        <dbReference type="Proteomes" id="UP000572635"/>
    </source>
</evidence>
<feature type="transmembrane region" description="Helical" evidence="6">
    <location>
        <begin position="53"/>
        <end position="74"/>
    </location>
</feature>
<feature type="transmembrane region" description="Helical" evidence="6">
    <location>
        <begin position="177"/>
        <end position="199"/>
    </location>
</feature>
<evidence type="ECO:0000256" key="6">
    <source>
        <dbReference type="SAM" id="Phobius"/>
    </source>
</evidence>
<evidence type="ECO:0000256" key="4">
    <source>
        <dbReference type="ARBA" id="ARBA00022989"/>
    </source>
</evidence>
<dbReference type="PIRSF" id="PIRSF006060">
    <property type="entry name" value="AA_transporter"/>
    <property type="match status" value="1"/>
</dbReference>
<evidence type="ECO:0000256" key="3">
    <source>
        <dbReference type="ARBA" id="ARBA00022692"/>
    </source>
</evidence>
<dbReference type="RefSeq" id="WP_184394808.1">
    <property type="nucleotide sequence ID" value="NZ_BAAAJD010000121.1"/>
</dbReference>
<feature type="transmembrane region" description="Helical" evidence="6">
    <location>
        <begin position="140"/>
        <end position="165"/>
    </location>
</feature>
<evidence type="ECO:0000256" key="5">
    <source>
        <dbReference type="ARBA" id="ARBA00023136"/>
    </source>
</evidence>
<dbReference type="Pfam" id="PF13520">
    <property type="entry name" value="AA_permease_2"/>
    <property type="match status" value="1"/>
</dbReference>
<gene>
    <name evidence="7" type="ORF">HDA36_004388</name>
</gene>
<proteinExistence type="predicted"/>
<keyword evidence="5 6" id="KW-0472">Membrane</keyword>
<feature type="transmembrane region" description="Helical" evidence="6">
    <location>
        <begin position="246"/>
        <end position="270"/>
    </location>
</feature>
<dbReference type="PANTHER" id="PTHR42770:SF7">
    <property type="entry name" value="MEMBRANE PROTEIN"/>
    <property type="match status" value="1"/>
</dbReference>
<evidence type="ECO:0000256" key="1">
    <source>
        <dbReference type="ARBA" id="ARBA00004651"/>
    </source>
</evidence>
<dbReference type="AlphaFoldDB" id="A0A7W8VFT9"/>
<accession>A0A7W8VFT9</accession>
<keyword evidence="2" id="KW-1003">Cell membrane</keyword>
<feature type="transmembrane region" description="Helical" evidence="6">
    <location>
        <begin position="298"/>
        <end position="323"/>
    </location>
</feature>
<feature type="transmembrane region" description="Helical" evidence="6">
    <location>
        <begin position="205"/>
        <end position="225"/>
    </location>
</feature>
<feature type="transmembrane region" description="Helical" evidence="6">
    <location>
        <begin position="404"/>
        <end position="426"/>
    </location>
</feature>
<sequence>MSEVANKSGSAGGAGDFLKVLGRADVLALAFGAMIGFGWIVLTGDFINAAGSVGAALAFVIGGVIIAFVGFTYAELVSAMPHAGGEHHYALRALGAHGAFVASWAMVLGYVSVVAFEAVAVPQTMLYLFPDMGAGHLWTVAGYDVQASLVALGVATAAVITWLNYVGIRPASVFQTIAVLFLLAAGAVMLLGAFVGGSVQNMEPMFTGGVSGVFVVLVAVPFLFVGFDVIPQSASEVKIPYRQVGVLLVVSVACAAGWYVLIMLTAGAGLNAEGLAGAELASADAMAAMWNSRAMGNVLVLGGIAGLLTSWNAFLIGGSRLLFAMAESRMIPRWFAKVHPKYRTPSNAVLFIGALSLLSPLFGEPMLGWLVNAGGMNIVIAYTVVTLCFLVLRRREPGMERPFRAPAGPFIGWTALLLSLGLLSLYLPGMPAALSWPWEWSMVGAWWLLGAVFMARMPRTAPGADAESRLIAAVEARERARGRR</sequence>
<dbReference type="Proteomes" id="UP000572635">
    <property type="component" value="Unassembled WGS sequence"/>
</dbReference>
<feature type="transmembrane region" description="Helical" evidence="6">
    <location>
        <begin position="94"/>
        <end position="120"/>
    </location>
</feature>
<keyword evidence="4 6" id="KW-1133">Transmembrane helix</keyword>
<name>A0A7W8VFT9_9ACTN</name>
<comment type="caution">
    <text evidence="7">The sequence shown here is derived from an EMBL/GenBank/DDBJ whole genome shotgun (WGS) entry which is preliminary data.</text>
</comment>
<dbReference type="GO" id="GO:0022857">
    <property type="term" value="F:transmembrane transporter activity"/>
    <property type="evidence" value="ECO:0007669"/>
    <property type="project" value="InterPro"/>
</dbReference>
<feature type="transmembrane region" description="Helical" evidence="6">
    <location>
        <begin position="344"/>
        <end position="363"/>
    </location>
</feature>
<evidence type="ECO:0000256" key="2">
    <source>
        <dbReference type="ARBA" id="ARBA00022475"/>
    </source>
</evidence>
<dbReference type="PANTHER" id="PTHR42770">
    <property type="entry name" value="AMINO ACID TRANSPORTER-RELATED"/>
    <property type="match status" value="1"/>
</dbReference>
<feature type="transmembrane region" description="Helical" evidence="6">
    <location>
        <begin position="369"/>
        <end position="392"/>
    </location>
</feature>
<dbReference type="EMBL" id="JACHDB010000001">
    <property type="protein sequence ID" value="MBB5434304.1"/>
    <property type="molecule type" value="Genomic_DNA"/>
</dbReference>
<dbReference type="InterPro" id="IPR050367">
    <property type="entry name" value="APC_superfamily"/>
</dbReference>
<comment type="subcellular location">
    <subcellularLocation>
        <location evidence="1">Cell membrane</location>
        <topology evidence="1">Multi-pass membrane protein</topology>
    </subcellularLocation>
</comment>
<protein>
    <submittedName>
        <fullName evidence="7">Amino acid transporter</fullName>
    </submittedName>
</protein>
<evidence type="ECO:0000313" key="7">
    <source>
        <dbReference type="EMBL" id="MBB5434304.1"/>
    </source>
</evidence>
<keyword evidence="8" id="KW-1185">Reference proteome</keyword>
<keyword evidence="3 6" id="KW-0812">Transmembrane</keyword>
<dbReference type="GO" id="GO:0005886">
    <property type="term" value="C:plasma membrane"/>
    <property type="evidence" value="ECO:0007669"/>
    <property type="project" value="UniProtKB-SubCell"/>
</dbReference>
<dbReference type="Gene3D" id="1.20.1740.10">
    <property type="entry name" value="Amino acid/polyamine transporter I"/>
    <property type="match status" value="1"/>
</dbReference>
<organism evidence="7 8">
    <name type="scientific">Nocardiopsis composta</name>
    <dbReference type="NCBI Taxonomy" id="157465"/>
    <lineage>
        <taxon>Bacteria</taxon>
        <taxon>Bacillati</taxon>
        <taxon>Actinomycetota</taxon>
        <taxon>Actinomycetes</taxon>
        <taxon>Streptosporangiales</taxon>
        <taxon>Nocardiopsidaceae</taxon>
        <taxon>Nocardiopsis</taxon>
    </lineage>
</organism>